<dbReference type="Ensembl" id="ENSAMET00000049849.1">
    <property type="protein sequence ID" value="ENSAMEP00000031735.1"/>
    <property type="gene ID" value="ENSAMEG00000028274.1"/>
</dbReference>
<comment type="similarity">
    <text evidence="1">Belongs to the eukaryotic ribosomal protein eL37 family.</text>
</comment>
<keyword evidence="2" id="KW-0479">Metal-binding</keyword>
<evidence type="ECO:0000256" key="8">
    <source>
        <dbReference type="ARBA" id="ARBA00023274"/>
    </source>
</evidence>
<keyword evidence="6" id="KW-0694">RNA-binding</keyword>
<dbReference type="GO" id="GO:0003735">
    <property type="term" value="F:structural constituent of ribosome"/>
    <property type="evidence" value="ECO:0007669"/>
    <property type="project" value="InterPro"/>
</dbReference>
<name>A0A7N5JXG4_AILME</name>
<evidence type="ECO:0000256" key="2">
    <source>
        <dbReference type="ARBA" id="ARBA00022723"/>
    </source>
</evidence>
<keyword evidence="11" id="KW-1185">Reference proteome</keyword>
<evidence type="ECO:0000256" key="1">
    <source>
        <dbReference type="ARBA" id="ARBA00009805"/>
    </source>
</evidence>
<keyword evidence="7" id="KW-0689">Ribosomal protein</keyword>
<dbReference type="SUPFAM" id="SSF57829">
    <property type="entry name" value="Zn-binding ribosomal proteins"/>
    <property type="match status" value="1"/>
</dbReference>
<dbReference type="GO" id="GO:0008270">
    <property type="term" value="F:zinc ion binding"/>
    <property type="evidence" value="ECO:0007669"/>
    <property type="project" value="UniProtKB-KW"/>
</dbReference>
<accession>A0A7N5JXG4</accession>
<evidence type="ECO:0000256" key="9">
    <source>
        <dbReference type="ARBA" id="ARBA00035332"/>
    </source>
</evidence>
<evidence type="ECO:0000256" key="7">
    <source>
        <dbReference type="ARBA" id="ARBA00022980"/>
    </source>
</evidence>
<keyword evidence="3" id="KW-0699">rRNA-binding</keyword>
<dbReference type="GeneTree" id="ENSGT00940000168157"/>
<sequence length="73" mass="8147">MMKGIAFGKRHNKTHTLCHHSGSNACHLQKSTCGGAWVAQSLSVCMDSVKEQHLTPREQLLQHPVHPKDFSGW</sequence>
<reference evidence="10" key="3">
    <citation type="submission" date="2025-09" db="UniProtKB">
        <authorList>
            <consortium name="Ensembl"/>
        </authorList>
    </citation>
    <scope>IDENTIFICATION</scope>
</reference>
<dbReference type="Gene3D" id="2.20.25.30">
    <property type="match status" value="1"/>
</dbReference>
<dbReference type="GO" id="GO:0019843">
    <property type="term" value="F:rRNA binding"/>
    <property type="evidence" value="ECO:0007669"/>
    <property type="project" value="UniProtKB-KW"/>
</dbReference>
<dbReference type="AlphaFoldDB" id="A0A7N5JXG4"/>
<evidence type="ECO:0000313" key="10">
    <source>
        <dbReference type="Ensembl" id="ENSAMEP00000031735.1"/>
    </source>
</evidence>
<dbReference type="GO" id="GO:0022625">
    <property type="term" value="C:cytosolic large ribosomal subunit"/>
    <property type="evidence" value="ECO:0007669"/>
    <property type="project" value="UniProtKB-ARBA"/>
</dbReference>
<dbReference type="Pfam" id="PF01907">
    <property type="entry name" value="Ribosomal_L37e"/>
    <property type="match status" value="1"/>
</dbReference>
<evidence type="ECO:0000256" key="3">
    <source>
        <dbReference type="ARBA" id="ARBA00022730"/>
    </source>
</evidence>
<evidence type="ECO:0000256" key="5">
    <source>
        <dbReference type="ARBA" id="ARBA00022833"/>
    </source>
</evidence>
<reference evidence="10" key="2">
    <citation type="submission" date="2025-08" db="UniProtKB">
        <authorList>
            <consortium name="Ensembl"/>
        </authorList>
    </citation>
    <scope>IDENTIFICATION</scope>
</reference>
<dbReference type="InterPro" id="IPR011332">
    <property type="entry name" value="Ribosomal_zn-bd"/>
</dbReference>
<dbReference type="InParanoid" id="A0A7N5JXG4"/>
<organism evidence="10 11">
    <name type="scientific">Ailuropoda melanoleuca</name>
    <name type="common">Giant panda</name>
    <dbReference type="NCBI Taxonomy" id="9646"/>
    <lineage>
        <taxon>Eukaryota</taxon>
        <taxon>Metazoa</taxon>
        <taxon>Chordata</taxon>
        <taxon>Craniata</taxon>
        <taxon>Vertebrata</taxon>
        <taxon>Euteleostomi</taxon>
        <taxon>Mammalia</taxon>
        <taxon>Eutheria</taxon>
        <taxon>Laurasiatheria</taxon>
        <taxon>Carnivora</taxon>
        <taxon>Caniformia</taxon>
        <taxon>Ursidae</taxon>
        <taxon>Ailuropoda</taxon>
    </lineage>
</organism>
<evidence type="ECO:0000256" key="6">
    <source>
        <dbReference type="ARBA" id="ARBA00022884"/>
    </source>
</evidence>
<keyword evidence="4" id="KW-0863">Zinc-finger</keyword>
<dbReference type="GO" id="GO:0006412">
    <property type="term" value="P:translation"/>
    <property type="evidence" value="ECO:0007669"/>
    <property type="project" value="InterPro"/>
</dbReference>
<keyword evidence="5" id="KW-0862">Zinc</keyword>
<keyword evidence="8" id="KW-0687">Ribonucleoprotein</keyword>
<protein>
    <recommendedName>
        <fullName evidence="9">60S ribosomal protein L37</fullName>
    </recommendedName>
</protein>
<reference evidence="10 11" key="1">
    <citation type="journal article" date="2010" name="Nature">
        <title>The sequence and de novo assembly of the giant panda genome.</title>
        <authorList>
            <person name="Li R."/>
            <person name="Fan W."/>
            <person name="Tian G."/>
            <person name="Zhu H."/>
            <person name="He L."/>
            <person name="Cai J."/>
            <person name="Huang Q."/>
            <person name="Cai Q."/>
            <person name="Li B."/>
            <person name="Bai Y."/>
            <person name="Zhang Z."/>
            <person name="Zhang Y."/>
            <person name="Wang W."/>
            <person name="Li J."/>
            <person name="Wei F."/>
            <person name="Li H."/>
            <person name="Jian M."/>
            <person name="Li J."/>
            <person name="Zhang Z."/>
            <person name="Nielsen R."/>
            <person name="Li D."/>
            <person name="Gu W."/>
            <person name="Yang Z."/>
            <person name="Xuan Z."/>
            <person name="Ryder O.A."/>
            <person name="Leung F.C."/>
            <person name="Zhou Y."/>
            <person name="Cao J."/>
            <person name="Sun X."/>
            <person name="Fu Y."/>
            <person name="Fang X."/>
            <person name="Guo X."/>
            <person name="Wang B."/>
            <person name="Hou R."/>
            <person name="Shen F."/>
            <person name="Mu B."/>
            <person name="Ni P."/>
            <person name="Lin R."/>
            <person name="Qian W."/>
            <person name="Wang G."/>
            <person name="Yu C."/>
            <person name="Nie W."/>
            <person name="Wang J."/>
            <person name="Wu Z."/>
            <person name="Liang H."/>
            <person name="Min J."/>
            <person name="Wu Q."/>
            <person name="Cheng S."/>
            <person name="Ruan J."/>
            <person name="Wang M."/>
            <person name="Shi Z."/>
            <person name="Wen M."/>
            <person name="Liu B."/>
            <person name="Ren X."/>
            <person name="Zheng H."/>
            <person name="Dong D."/>
            <person name="Cook K."/>
            <person name="Shan G."/>
            <person name="Zhang H."/>
            <person name="Kosiol C."/>
            <person name="Xie X."/>
            <person name="Lu Z."/>
            <person name="Zheng H."/>
            <person name="Li Y."/>
            <person name="Steiner C.C."/>
            <person name="Lam T.T."/>
            <person name="Lin S."/>
            <person name="Zhang Q."/>
            <person name="Li G."/>
            <person name="Tian J."/>
            <person name="Gong T."/>
            <person name="Liu H."/>
            <person name="Zhang D."/>
            <person name="Fang L."/>
            <person name="Ye C."/>
            <person name="Zhang J."/>
            <person name="Hu W."/>
            <person name="Xu A."/>
            <person name="Ren Y."/>
            <person name="Zhang G."/>
            <person name="Bruford M.W."/>
            <person name="Li Q."/>
            <person name="Ma L."/>
            <person name="Guo Y."/>
            <person name="An N."/>
            <person name="Hu Y."/>
            <person name="Zheng Y."/>
            <person name="Shi Y."/>
            <person name="Li Z."/>
            <person name="Liu Q."/>
            <person name="Chen Y."/>
            <person name="Zhao J."/>
            <person name="Qu N."/>
            <person name="Zhao S."/>
            <person name="Tian F."/>
            <person name="Wang X."/>
            <person name="Wang H."/>
            <person name="Xu L."/>
            <person name="Liu X."/>
            <person name="Vinar T."/>
            <person name="Wang Y."/>
            <person name="Lam T.W."/>
            <person name="Yiu S.M."/>
            <person name="Liu S."/>
            <person name="Zhang H."/>
            <person name="Li D."/>
            <person name="Huang Y."/>
            <person name="Wang X."/>
            <person name="Yang G."/>
            <person name="Jiang Z."/>
            <person name="Wang J."/>
            <person name="Qin N."/>
            <person name="Li L."/>
            <person name="Li J."/>
            <person name="Bolund L."/>
            <person name="Kristiansen K."/>
            <person name="Wong G.K."/>
            <person name="Olson M."/>
            <person name="Zhang X."/>
            <person name="Li S."/>
            <person name="Yang H."/>
            <person name="Wang J."/>
            <person name="Wang J."/>
        </authorList>
    </citation>
    <scope>NUCLEOTIDE SEQUENCE [LARGE SCALE GENOMIC DNA]</scope>
</reference>
<proteinExistence type="inferred from homology"/>
<dbReference type="InterPro" id="IPR011331">
    <property type="entry name" value="Ribosomal_eL37/eL43"/>
</dbReference>
<evidence type="ECO:0000313" key="11">
    <source>
        <dbReference type="Proteomes" id="UP000008912"/>
    </source>
</evidence>
<dbReference type="Proteomes" id="UP000008912">
    <property type="component" value="Unassembled WGS sequence"/>
</dbReference>
<evidence type="ECO:0000256" key="4">
    <source>
        <dbReference type="ARBA" id="ARBA00022771"/>
    </source>
</evidence>
<dbReference type="InterPro" id="IPR001569">
    <property type="entry name" value="Ribosomal_eL37"/>
</dbReference>